<gene>
    <name evidence="4" type="ORF">SEMRO_84_G044660.1</name>
</gene>
<keyword evidence="3" id="KW-0732">Signal</keyword>
<evidence type="ECO:0000256" key="2">
    <source>
        <dbReference type="SAM" id="Phobius"/>
    </source>
</evidence>
<proteinExistence type="predicted"/>
<evidence type="ECO:0000256" key="3">
    <source>
        <dbReference type="SAM" id="SignalP"/>
    </source>
</evidence>
<keyword evidence="5" id="KW-1185">Reference proteome</keyword>
<keyword evidence="2" id="KW-1133">Transmembrane helix</keyword>
<evidence type="ECO:0000256" key="1">
    <source>
        <dbReference type="SAM" id="MobiDB-lite"/>
    </source>
</evidence>
<comment type="caution">
    <text evidence="4">The sequence shown here is derived from an EMBL/GenBank/DDBJ whole genome shotgun (WGS) entry which is preliminary data.</text>
</comment>
<keyword evidence="2" id="KW-0812">Transmembrane</keyword>
<keyword evidence="2" id="KW-0472">Membrane</keyword>
<dbReference type="EMBL" id="CAICTM010000083">
    <property type="protein sequence ID" value="CAB9500443.1"/>
    <property type="molecule type" value="Genomic_DNA"/>
</dbReference>
<dbReference type="AlphaFoldDB" id="A0A9N8H863"/>
<organism evidence="4 5">
    <name type="scientific">Seminavis robusta</name>
    <dbReference type="NCBI Taxonomy" id="568900"/>
    <lineage>
        <taxon>Eukaryota</taxon>
        <taxon>Sar</taxon>
        <taxon>Stramenopiles</taxon>
        <taxon>Ochrophyta</taxon>
        <taxon>Bacillariophyta</taxon>
        <taxon>Bacillariophyceae</taxon>
        <taxon>Bacillariophycidae</taxon>
        <taxon>Naviculales</taxon>
        <taxon>Naviculaceae</taxon>
        <taxon>Seminavis</taxon>
    </lineage>
</organism>
<feature type="signal peptide" evidence="3">
    <location>
        <begin position="1"/>
        <end position="24"/>
    </location>
</feature>
<feature type="transmembrane region" description="Helical" evidence="2">
    <location>
        <begin position="335"/>
        <end position="361"/>
    </location>
</feature>
<dbReference type="Proteomes" id="UP001153069">
    <property type="component" value="Unassembled WGS sequence"/>
</dbReference>
<name>A0A9N8H863_9STRA</name>
<reference evidence="4" key="1">
    <citation type="submission" date="2020-06" db="EMBL/GenBank/DDBJ databases">
        <authorList>
            <consortium name="Plant Systems Biology data submission"/>
        </authorList>
    </citation>
    <scope>NUCLEOTIDE SEQUENCE</scope>
    <source>
        <strain evidence="4">D6</strain>
    </source>
</reference>
<evidence type="ECO:0000313" key="4">
    <source>
        <dbReference type="EMBL" id="CAB9500443.1"/>
    </source>
</evidence>
<evidence type="ECO:0000313" key="5">
    <source>
        <dbReference type="Proteomes" id="UP001153069"/>
    </source>
</evidence>
<feature type="region of interest" description="Disordered" evidence="1">
    <location>
        <begin position="246"/>
        <end position="325"/>
    </location>
</feature>
<sequence length="528" mass="57801">MRVLRGLLPVVAVQLALLPSFCLAVEETSEERELSFLPSTDETEVHDVLLEISAATSQEDFESDVIHGNVRGGRELATCYSYDDCGSCSELSRCHWCDHDQRCHVKGSFSGCLEGSTCSRGDDDKKDACSQHSTCSDCGNSHSCHWCAHDDSCHSIGSIYGCVKGVDCYSNDRCRRKEPEPLAAEKQTFTNMGFFPLGVAAFISSLLLLCASSCLFCACRTRKTHGSGHYELQAEDAGYALLTCEEESATSSSTEPENEVPQDKQPAPVPNVEEALSPEETGARAEEDPEKNYQSMEVEEPQSQGQQEATPLLTGGAQDSSEEISQSPTKCARRLLHVCTGFYVLAVVFIGSLTFGAIRLYPKIPEYSVCNDSVGWSKLFEKMATGNLMVDFEVLMSIENANHLTVALDEGHGLFKYDGTVIGSYTIPPVKASAMAITDVMIIATLHPPSWEAIALAKEYYDGKLVLEVDADVVVRTPFFLNYSQAVSVKDQAVNINEESDRHLCSCQKWDGSNSTLFVQVKHFLDGL</sequence>
<accession>A0A9N8H863</accession>
<dbReference type="OrthoDB" id="46152at2759"/>
<feature type="chain" id="PRO_5040279486" evidence="3">
    <location>
        <begin position="25"/>
        <end position="528"/>
    </location>
</feature>
<feature type="transmembrane region" description="Helical" evidence="2">
    <location>
        <begin position="194"/>
        <end position="218"/>
    </location>
</feature>
<protein>
    <submittedName>
        <fullName evidence="4">Uncharacterized protein</fullName>
    </submittedName>
</protein>